<reference evidence="1 2" key="1">
    <citation type="submission" date="2009-03" db="EMBL/GenBank/DDBJ databases">
        <authorList>
            <person name="Warren W."/>
            <person name="Ye L."/>
            <person name="Minx P."/>
            <person name="Worley K."/>
            <person name="Gibbs R."/>
            <person name="Wilson R.K."/>
        </authorList>
    </citation>
    <scope>NUCLEOTIDE SEQUENCE [LARGE SCALE GENOMIC DNA]</scope>
</reference>
<accession>A0A8I3WGI2</accession>
<reference evidence="1" key="2">
    <citation type="submission" date="2025-08" db="UniProtKB">
        <authorList>
            <consortium name="Ensembl"/>
        </authorList>
    </citation>
    <scope>IDENTIFICATION</scope>
</reference>
<dbReference type="AlphaFoldDB" id="A0A8I3WGI2"/>
<protein>
    <submittedName>
        <fullName evidence="1">Uncharacterized protein</fullName>
    </submittedName>
</protein>
<evidence type="ECO:0000313" key="2">
    <source>
        <dbReference type="Proteomes" id="UP000008225"/>
    </source>
</evidence>
<name>A0A8I3WGI2_CALJA</name>
<organism evidence="1 2">
    <name type="scientific">Callithrix jacchus</name>
    <name type="common">White-tufted-ear marmoset</name>
    <name type="synonym">Simia Jacchus</name>
    <dbReference type="NCBI Taxonomy" id="9483"/>
    <lineage>
        <taxon>Eukaryota</taxon>
        <taxon>Metazoa</taxon>
        <taxon>Chordata</taxon>
        <taxon>Craniata</taxon>
        <taxon>Vertebrata</taxon>
        <taxon>Euteleostomi</taxon>
        <taxon>Mammalia</taxon>
        <taxon>Eutheria</taxon>
        <taxon>Euarchontoglires</taxon>
        <taxon>Primates</taxon>
        <taxon>Haplorrhini</taxon>
        <taxon>Platyrrhini</taxon>
        <taxon>Cebidae</taxon>
        <taxon>Callitrichinae</taxon>
        <taxon>Callithrix</taxon>
        <taxon>Callithrix</taxon>
    </lineage>
</organism>
<dbReference type="PANTHER" id="PTHR12138">
    <property type="entry name" value="PRIMATE-EXPANDED PROTEIN FAMILY"/>
    <property type="match status" value="1"/>
</dbReference>
<sequence length="129" mass="14295">MSGTLCRQGTWMNLENIILSKLTKEQKMKYHMFSLIGSSDSPASAYQVAGTTGTCHQAWLIFVCSVQMRFHHVCQAGLELLSSSDPLTLASQSAGLTDNYAEFSMLYNKRRHPITKTSGCGPEVDKLFL</sequence>
<dbReference type="PANTHER" id="PTHR12138:SF162">
    <property type="entry name" value="CHROMOSOME UNDETERMINED SCAFFOLD_275, WHOLE GENOME SHOTGUN SEQUENCE"/>
    <property type="match status" value="1"/>
</dbReference>
<proteinExistence type="predicted"/>
<keyword evidence="2" id="KW-1185">Reference proteome</keyword>
<dbReference type="Ensembl" id="ENSCJAT00000145138.1">
    <property type="protein sequence ID" value="ENSCJAP00000093723.1"/>
    <property type="gene ID" value="ENSCJAG00000084344.1"/>
</dbReference>
<reference evidence="1" key="3">
    <citation type="submission" date="2025-09" db="UniProtKB">
        <authorList>
            <consortium name="Ensembl"/>
        </authorList>
    </citation>
    <scope>IDENTIFICATION</scope>
</reference>
<dbReference type="GeneTree" id="ENSGT01120000271815"/>
<evidence type="ECO:0000313" key="1">
    <source>
        <dbReference type="Ensembl" id="ENSCJAP00000093723.1"/>
    </source>
</evidence>
<dbReference type="Proteomes" id="UP000008225">
    <property type="component" value="Chromosome 7"/>
</dbReference>
<dbReference type="PRINTS" id="PR02045">
    <property type="entry name" value="F138DOMAIN"/>
</dbReference>